<evidence type="ECO:0000259" key="7">
    <source>
        <dbReference type="SMART" id="SM00013"/>
    </source>
</evidence>
<keyword evidence="9" id="KW-1185">Reference proteome</keyword>
<dbReference type="InterPro" id="IPR003591">
    <property type="entry name" value="Leu-rich_rpt_typical-subtyp"/>
</dbReference>
<keyword evidence="1" id="KW-0433">Leucine-rich repeat</keyword>
<accession>A0A4U5V010</accession>
<dbReference type="FunFam" id="3.80.10.10:FF:000770">
    <property type="entry name" value="Uncharacterized protein"/>
    <property type="match status" value="1"/>
</dbReference>
<organism evidence="8 9">
    <name type="scientific">Collichthys lucidus</name>
    <name type="common">Big head croaker</name>
    <name type="synonym">Sciaena lucida</name>
    <dbReference type="NCBI Taxonomy" id="240159"/>
    <lineage>
        <taxon>Eukaryota</taxon>
        <taxon>Metazoa</taxon>
        <taxon>Chordata</taxon>
        <taxon>Craniata</taxon>
        <taxon>Vertebrata</taxon>
        <taxon>Euteleostomi</taxon>
        <taxon>Actinopterygii</taxon>
        <taxon>Neopterygii</taxon>
        <taxon>Teleostei</taxon>
        <taxon>Neoteleostei</taxon>
        <taxon>Acanthomorphata</taxon>
        <taxon>Eupercaria</taxon>
        <taxon>Sciaenidae</taxon>
        <taxon>Collichthys</taxon>
    </lineage>
</organism>
<protein>
    <submittedName>
        <fullName evidence="8">Leucine-rich repeat-containing protein 15</fullName>
    </submittedName>
</protein>
<sequence>MLAALTLASLSLLVWGSNLCPPSCQCLHNLTTVVCQVKGLSRIPELPDGTEKLYVSYNNIQEIPRRGLEKLQDLDLTKNQLNVFLSFTPVWPNMTNLSKLFLRDNGLTSLHPDLSNNKLTNLSEGSLRGLINLSELDLNSNLIDYLPPKVFSSLNRLKILDLYFNRLTSLSLDVFSNLIHLQELQLDSNQISNIPVGVFDSLSKLSELQLANNHILEIHPALFKKLKALQNLNLENNAMKHLPEGVFHKMRALKEIHLNDNHIKSLHPSVFNGLVRVHFLSFSRNRLSSLHPDQFKDLVSLKELHLDENHIGNIPASPVHKSKKAHYTESGQQPYPGAVS</sequence>
<evidence type="ECO:0000256" key="4">
    <source>
        <dbReference type="ARBA" id="ARBA00023180"/>
    </source>
</evidence>
<feature type="chain" id="PRO_5020333375" evidence="6">
    <location>
        <begin position="17"/>
        <end position="340"/>
    </location>
</feature>
<feature type="signal peptide" evidence="6">
    <location>
        <begin position="1"/>
        <end position="16"/>
    </location>
</feature>
<keyword evidence="4" id="KW-0325">Glycoprotein</keyword>
<dbReference type="PANTHER" id="PTHR24369:SF211">
    <property type="entry name" value="LEUCINE-RICH REPEAT-CONTAINING PROTEIN 15-LIKE"/>
    <property type="match status" value="1"/>
</dbReference>
<dbReference type="Proteomes" id="UP000298787">
    <property type="component" value="Chromosome 13"/>
</dbReference>
<name>A0A4U5V010_COLLU</name>
<dbReference type="SMART" id="SM00365">
    <property type="entry name" value="LRR_SD22"/>
    <property type="match status" value="4"/>
</dbReference>
<dbReference type="InterPro" id="IPR050541">
    <property type="entry name" value="LRR_TM_domain-containing"/>
</dbReference>
<dbReference type="SMART" id="SM00013">
    <property type="entry name" value="LRRNT"/>
    <property type="match status" value="1"/>
</dbReference>
<evidence type="ECO:0000313" key="8">
    <source>
        <dbReference type="EMBL" id="TKS80638.1"/>
    </source>
</evidence>
<dbReference type="AlphaFoldDB" id="A0A4U5V010"/>
<dbReference type="InterPro" id="IPR032675">
    <property type="entry name" value="LRR_dom_sf"/>
</dbReference>
<feature type="domain" description="LRRNT" evidence="7">
    <location>
        <begin position="19"/>
        <end position="52"/>
    </location>
</feature>
<gene>
    <name evidence="8" type="ORF">D9C73_014740</name>
</gene>
<evidence type="ECO:0000256" key="1">
    <source>
        <dbReference type="ARBA" id="ARBA00022614"/>
    </source>
</evidence>
<dbReference type="EMBL" id="CM014090">
    <property type="protein sequence ID" value="TKS80638.1"/>
    <property type="molecule type" value="Genomic_DNA"/>
</dbReference>
<proteinExistence type="predicted"/>
<evidence type="ECO:0000256" key="5">
    <source>
        <dbReference type="SAM" id="MobiDB-lite"/>
    </source>
</evidence>
<evidence type="ECO:0000256" key="2">
    <source>
        <dbReference type="ARBA" id="ARBA00022729"/>
    </source>
</evidence>
<dbReference type="STRING" id="240159.A0A4U5V010"/>
<evidence type="ECO:0000256" key="6">
    <source>
        <dbReference type="SAM" id="SignalP"/>
    </source>
</evidence>
<dbReference type="SMART" id="SM00369">
    <property type="entry name" value="LRR_TYP"/>
    <property type="match status" value="10"/>
</dbReference>
<dbReference type="InterPro" id="IPR001611">
    <property type="entry name" value="Leu-rich_rpt"/>
</dbReference>
<keyword evidence="3" id="KW-0677">Repeat</keyword>
<dbReference type="SUPFAM" id="SSF52058">
    <property type="entry name" value="L domain-like"/>
    <property type="match status" value="1"/>
</dbReference>
<evidence type="ECO:0000313" key="9">
    <source>
        <dbReference type="Proteomes" id="UP000298787"/>
    </source>
</evidence>
<dbReference type="SMART" id="SM00364">
    <property type="entry name" value="LRR_BAC"/>
    <property type="match status" value="6"/>
</dbReference>
<dbReference type="PANTHER" id="PTHR24369">
    <property type="entry name" value="ANTIGEN BSP, PUTATIVE-RELATED"/>
    <property type="match status" value="1"/>
</dbReference>
<feature type="region of interest" description="Disordered" evidence="5">
    <location>
        <begin position="312"/>
        <end position="340"/>
    </location>
</feature>
<evidence type="ECO:0000256" key="3">
    <source>
        <dbReference type="ARBA" id="ARBA00022737"/>
    </source>
</evidence>
<dbReference type="PROSITE" id="PS51450">
    <property type="entry name" value="LRR"/>
    <property type="match status" value="3"/>
</dbReference>
<reference evidence="8 9" key="1">
    <citation type="submission" date="2019-01" db="EMBL/GenBank/DDBJ databases">
        <title>Genome Assembly of Collichthys lucidus.</title>
        <authorList>
            <person name="Cai M."/>
            <person name="Xiao S."/>
        </authorList>
    </citation>
    <scope>NUCLEOTIDE SEQUENCE [LARGE SCALE GENOMIC DNA]</scope>
    <source>
        <strain evidence="8">JT15FE1705JMU</strain>
        <tissue evidence="8">Muscle</tissue>
    </source>
</reference>
<dbReference type="InterPro" id="IPR000372">
    <property type="entry name" value="LRRNT"/>
</dbReference>
<dbReference type="Pfam" id="PF13855">
    <property type="entry name" value="LRR_8"/>
    <property type="match status" value="2"/>
</dbReference>
<keyword evidence="2 6" id="KW-0732">Signal</keyword>
<dbReference type="Gene3D" id="3.80.10.10">
    <property type="entry name" value="Ribonuclease Inhibitor"/>
    <property type="match status" value="3"/>
</dbReference>
<dbReference type="GO" id="GO:0005886">
    <property type="term" value="C:plasma membrane"/>
    <property type="evidence" value="ECO:0007669"/>
    <property type="project" value="TreeGrafter"/>
</dbReference>